<dbReference type="HOGENOM" id="CLU_000907_4_1_1"/>
<feature type="domain" description="RNase III" evidence="23">
    <location>
        <begin position="1035"/>
        <end position="1182"/>
    </location>
</feature>
<evidence type="ECO:0000256" key="8">
    <source>
        <dbReference type="ARBA" id="ARBA00022741"/>
    </source>
</evidence>
<keyword evidence="8" id="KW-0547">Nucleotide-binding</keyword>
<dbReference type="InterPro" id="IPR038248">
    <property type="entry name" value="Dicer_dimer_sf"/>
</dbReference>
<dbReference type="SMART" id="SM00535">
    <property type="entry name" value="RIBOc"/>
    <property type="match status" value="2"/>
</dbReference>
<evidence type="ECO:0000256" key="11">
    <source>
        <dbReference type="ARBA" id="ARBA00022806"/>
    </source>
</evidence>
<dbReference type="Gene3D" id="3.30.160.380">
    <property type="entry name" value="Dicer dimerisation domain"/>
    <property type="match status" value="1"/>
</dbReference>
<dbReference type="InterPro" id="IPR001650">
    <property type="entry name" value="Helicase_C-like"/>
</dbReference>
<dbReference type="GO" id="GO:0005524">
    <property type="term" value="F:ATP binding"/>
    <property type="evidence" value="ECO:0007669"/>
    <property type="project" value="UniProtKB-KW"/>
</dbReference>
<dbReference type="GO" id="GO:0010267">
    <property type="term" value="P:ta-siRNA processing"/>
    <property type="evidence" value="ECO:0007669"/>
    <property type="project" value="UniProtKB-ARBA"/>
</dbReference>
<keyword evidence="29" id="KW-1185">Reference proteome</keyword>
<evidence type="ECO:0000256" key="14">
    <source>
        <dbReference type="ARBA" id="ARBA00022884"/>
    </source>
</evidence>
<dbReference type="InterPro" id="IPR003100">
    <property type="entry name" value="PAZ_dom"/>
</dbReference>
<dbReference type="Pfam" id="PF00270">
    <property type="entry name" value="DEAD"/>
    <property type="match status" value="1"/>
</dbReference>
<comment type="subunit">
    <text evidence="4">May interact with ARGONAUTE1 or PINHEAD through their common PAZ domains.</text>
</comment>
<keyword evidence="17" id="KW-0539">Nucleus</keyword>
<keyword evidence="5" id="KW-0540">Nuclease</keyword>
<dbReference type="SUPFAM" id="SSF101690">
    <property type="entry name" value="PAZ domain"/>
    <property type="match status" value="1"/>
</dbReference>
<evidence type="ECO:0000256" key="3">
    <source>
        <dbReference type="ARBA" id="ARBA00004123"/>
    </source>
</evidence>
<dbReference type="SUPFAM" id="SSF54768">
    <property type="entry name" value="dsRNA-binding domain-like"/>
    <property type="match status" value="1"/>
</dbReference>
<evidence type="ECO:0000256" key="15">
    <source>
        <dbReference type="ARBA" id="ARBA00023158"/>
    </source>
</evidence>
<dbReference type="PROSITE" id="PS50142">
    <property type="entry name" value="RNASE_3_2"/>
    <property type="match status" value="2"/>
</dbReference>
<comment type="cofactor">
    <cofactor evidence="2">
        <name>Mg(2+)</name>
        <dbReference type="ChEBI" id="CHEBI:18420"/>
    </cofactor>
</comment>
<evidence type="ECO:0000256" key="19">
    <source>
        <dbReference type="ARBA" id="ARBA00056187"/>
    </source>
</evidence>
<proteinExistence type="inferred from homology"/>
<evidence type="ECO:0000256" key="21">
    <source>
        <dbReference type="SAM" id="MobiDB-lite"/>
    </source>
</evidence>
<dbReference type="CDD" id="cd00593">
    <property type="entry name" value="RIBOc"/>
    <property type="match status" value="2"/>
</dbReference>
<dbReference type="PROSITE" id="PS50821">
    <property type="entry name" value="PAZ"/>
    <property type="match status" value="1"/>
</dbReference>
<dbReference type="Pfam" id="PF03368">
    <property type="entry name" value="Dicer_dimer"/>
    <property type="match status" value="1"/>
</dbReference>
<feature type="domain" description="RNase III" evidence="23">
    <location>
        <begin position="837"/>
        <end position="998"/>
    </location>
</feature>
<evidence type="ECO:0000256" key="12">
    <source>
        <dbReference type="ARBA" id="ARBA00022840"/>
    </source>
</evidence>
<dbReference type="InterPro" id="IPR000999">
    <property type="entry name" value="RNase_III_dom"/>
</dbReference>
<keyword evidence="6" id="KW-0479">Metal-binding</keyword>
<evidence type="ECO:0000256" key="18">
    <source>
        <dbReference type="ARBA" id="ARBA00035116"/>
    </source>
</evidence>
<dbReference type="PANTHER" id="PTHR14950:SF70">
    <property type="entry name" value="ENDORIBONUCLEASE DICER HOMOLOG 2"/>
    <property type="match status" value="1"/>
</dbReference>
<dbReference type="InterPro" id="IPR011545">
    <property type="entry name" value="DEAD/DEAH_box_helicase_dom"/>
</dbReference>
<dbReference type="FunFam" id="1.10.1520.10:FF:000004">
    <property type="entry name" value="Endoribonuclease dicer-like 1"/>
    <property type="match status" value="1"/>
</dbReference>
<accession>A0A0D9ZA06</accession>
<dbReference type="PROSITE" id="PS51327">
    <property type="entry name" value="DICER_DSRBF"/>
    <property type="match status" value="1"/>
</dbReference>
<evidence type="ECO:0000256" key="10">
    <source>
        <dbReference type="ARBA" id="ARBA00022801"/>
    </source>
</evidence>
<keyword evidence="11" id="KW-0347">Helicase</keyword>
<dbReference type="PROSITE" id="PS00517">
    <property type="entry name" value="RNASE_3_1"/>
    <property type="match status" value="1"/>
</dbReference>
<dbReference type="SUPFAM" id="SSF52540">
    <property type="entry name" value="P-loop containing nucleoside triphosphate hydrolases"/>
    <property type="match status" value="1"/>
</dbReference>
<evidence type="ECO:0000256" key="1">
    <source>
        <dbReference type="ARBA" id="ARBA00001936"/>
    </source>
</evidence>
<keyword evidence="16" id="KW-0464">Manganese</keyword>
<keyword evidence="12" id="KW-0067">ATP-binding</keyword>
<reference evidence="28" key="2">
    <citation type="submission" date="2018-05" db="EMBL/GenBank/DDBJ databases">
        <title>OgluRS3 (Oryza glumaepatula Reference Sequence Version 3).</title>
        <authorList>
            <person name="Zhang J."/>
            <person name="Kudrna D."/>
            <person name="Lee S."/>
            <person name="Talag J."/>
            <person name="Welchert J."/>
            <person name="Wing R.A."/>
        </authorList>
    </citation>
    <scope>NUCLEOTIDE SEQUENCE [LARGE SCALE GENOMIC DNA]</scope>
</reference>
<dbReference type="Pfam" id="PF02170">
    <property type="entry name" value="PAZ"/>
    <property type="match status" value="1"/>
</dbReference>
<dbReference type="GO" id="GO:0004525">
    <property type="term" value="F:ribonuclease III activity"/>
    <property type="evidence" value="ECO:0007669"/>
    <property type="project" value="InterPro"/>
</dbReference>
<evidence type="ECO:0000256" key="20">
    <source>
        <dbReference type="PROSITE-ProRule" id="PRU00657"/>
    </source>
</evidence>
<evidence type="ECO:0000256" key="2">
    <source>
        <dbReference type="ARBA" id="ARBA00001946"/>
    </source>
</evidence>
<sequence>MGGPLTAAGGRGDRGAKAVEPLRPPPPPDPKTMARWYQLEALERAVRGNTLAFLETGSGKTLIAVMLLRAYAHRVRRPDSRRFAVFLVPTVVLVGQQARVVEQHTDLVVKQFCGEMGVDFWDAATWRSQLEDGEVLVMTPQILLDNLRHSFFRLQDIALLIFDECHHARGNTPYACIFKEFYHPQLNSSASDPLPRIFGMSASLIYSKDLNQHNYSKQISEIENLMNSKVYTVDSESALSEYIPFASTKIVHFDDSNISSELHANILSCLNRLTKKHIEALDRKLHGSSLENAKQRISKLHRTFVYCLYNLGVWLAAKAAEVQSYEENSLSFWGETLDKNVEGFIRNYSEEVHRELSCFSKNGHIGEKFPADSQDGILTPKVHCLIRTLLQYRHMQDLRCIVFVQRVITSIVLEPLLSSIHQMSGWNVKHMAGSRPGLLSQSRKNHTEIVESFRKGKVHIIIATQILEEGLDVPSCNLVIRFDPSATVCSFIQSRGRARMENSDYLLLVGRHNQRGDVEAHTNAKKFLASGQIMREESLRLGSISCQPLENTLCEDTYYRVESTRAIVTLNSSVPLIHFFCSKLPSDEYFKPLPRFDIDKASGTCTLHLPKSSPVQTVNVEGEGSILKETVCLKACQELHVIGALTDSLLPELDVPCDEEPDIVVENKIEQPSYFPEEFVDNWRSFSRLGIYYCYKISLEGCPKTASPTDILLALKCDLGSDFTSSSFKLPGGQDNASVTMKYVGIIHLNQEQVIIARRFQTTILSFLIGDDHLEVSNGIKYFHEMQTKDGPFCRCILKNSIVCTPHNNIFYVISGFLDLDANSRLPQHDGTVVTYKDYFKTRHGLTLTFENQPLLAGSKHVKILEALTTKKCQEEFSQESLETLGDSFLKYVTTRHLFSEYRLQHEGILTKMKKNLISNAALCQLACSSNLVGYIHAEEFNPRDWIIPCLDYDERGNKKISFLAPNGMYSQRKMSIKSKRIADSVEALIGAYLSTAGEKAAFLLMKSLGMNIEFHTEIPVERKISMKAEEFINVRSLEGMLGYKFNDSLLLLEALTHGSYQTSGPTSCYQRLEFLGDAILDHLFTEYYYSKYPDCTPELLTDLRSASVNNNCYAHAAVKSGLNKHILHSSSELHRKMSYYLEKFGQSFTGPSYGWEAGIGLPKVLGDVIESIAGAIYLDSKCDKEVVWRSMKRLLEPLATPETIEPDPVKGLQEFCDRRSFKITYEKNHVDGVSSVIARVKAGEITYSATKSGPCKLVAKKLASKAVLKDLIAGHKDTEAAAV</sequence>
<comment type="similarity">
    <text evidence="18 20">Belongs to the helicase family. Dicer subfamily.</text>
</comment>
<dbReference type="PROSITE" id="PS50137">
    <property type="entry name" value="DS_RBD"/>
    <property type="match status" value="1"/>
</dbReference>
<evidence type="ECO:0000256" key="13">
    <source>
        <dbReference type="ARBA" id="ARBA00022842"/>
    </source>
</evidence>
<feature type="domain" description="Helicase C-terminal" evidence="26">
    <location>
        <begin position="388"/>
        <end position="565"/>
    </location>
</feature>
<dbReference type="Pfam" id="PF00035">
    <property type="entry name" value="dsrm"/>
    <property type="match status" value="1"/>
</dbReference>
<reference evidence="28" key="1">
    <citation type="submission" date="2015-04" db="UniProtKB">
        <authorList>
            <consortium name="EnsemblPlants"/>
        </authorList>
    </citation>
    <scope>IDENTIFICATION</scope>
</reference>
<dbReference type="InterPro" id="IPR014001">
    <property type="entry name" value="Helicase_ATP-bd"/>
</dbReference>
<dbReference type="Gene3D" id="1.10.1520.10">
    <property type="entry name" value="Ribonuclease III domain"/>
    <property type="match status" value="2"/>
</dbReference>
<evidence type="ECO:0000256" key="9">
    <source>
        <dbReference type="ARBA" id="ARBA00022759"/>
    </source>
</evidence>
<evidence type="ECO:0000259" key="27">
    <source>
        <dbReference type="PROSITE" id="PS51327"/>
    </source>
</evidence>
<dbReference type="PROSITE" id="PS51192">
    <property type="entry name" value="HELICASE_ATP_BIND_1"/>
    <property type="match status" value="1"/>
</dbReference>
<dbReference type="Proteomes" id="UP000026961">
    <property type="component" value="Chromosome 3"/>
</dbReference>
<dbReference type="SUPFAM" id="SSF69065">
    <property type="entry name" value="RNase III domain-like"/>
    <property type="match status" value="2"/>
</dbReference>
<dbReference type="GO" id="GO:0005737">
    <property type="term" value="C:cytoplasm"/>
    <property type="evidence" value="ECO:0007669"/>
    <property type="project" value="TreeGrafter"/>
</dbReference>
<dbReference type="SMART" id="SM00358">
    <property type="entry name" value="DSRM"/>
    <property type="match status" value="1"/>
</dbReference>
<evidence type="ECO:0000259" key="24">
    <source>
        <dbReference type="PROSITE" id="PS50821"/>
    </source>
</evidence>
<dbReference type="SMART" id="SM00487">
    <property type="entry name" value="DEXDc"/>
    <property type="match status" value="1"/>
</dbReference>
<dbReference type="GO" id="GO:0005634">
    <property type="term" value="C:nucleus"/>
    <property type="evidence" value="ECO:0007669"/>
    <property type="project" value="UniProtKB-SubCell"/>
</dbReference>
<keyword evidence="10" id="KW-0378">Hydrolase</keyword>
<dbReference type="InterPro" id="IPR036389">
    <property type="entry name" value="RNase_III_sf"/>
</dbReference>
<dbReference type="InterPro" id="IPR036085">
    <property type="entry name" value="PAZ_dom_sf"/>
</dbReference>
<evidence type="ECO:0000256" key="16">
    <source>
        <dbReference type="ARBA" id="ARBA00023211"/>
    </source>
</evidence>
<evidence type="ECO:0000256" key="6">
    <source>
        <dbReference type="ARBA" id="ARBA00022723"/>
    </source>
</evidence>
<dbReference type="FunFam" id="1.10.1520.10:FF:000013">
    <property type="entry name" value="Endoribonuclease Dicer homolog 2"/>
    <property type="match status" value="1"/>
</dbReference>
<feature type="domain" description="DRBM" evidence="22">
    <location>
        <begin position="1208"/>
        <end position="1274"/>
    </location>
</feature>
<dbReference type="SMART" id="SM00490">
    <property type="entry name" value="HELICc"/>
    <property type="match status" value="1"/>
</dbReference>
<evidence type="ECO:0000313" key="28">
    <source>
        <dbReference type="EnsemblPlants" id="OGLUM03G25230.4"/>
    </source>
</evidence>
<evidence type="ECO:0000256" key="4">
    <source>
        <dbReference type="ARBA" id="ARBA00011499"/>
    </source>
</evidence>
<dbReference type="Pfam" id="PF00636">
    <property type="entry name" value="Ribonuclease_3"/>
    <property type="match status" value="2"/>
</dbReference>
<evidence type="ECO:0000256" key="7">
    <source>
        <dbReference type="ARBA" id="ARBA00022737"/>
    </source>
</evidence>
<dbReference type="InterPro" id="IPR005034">
    <property type="entry name" value="Dicer_dimerisation"/>
</dbReference>
<dbReference type="Gene3D" id="3.30.160.20">
    <property type="match status" value="1"/>
</dbReference>
<organism evidence="28">
    <name type="scientific">Oryza glumipatula</name>
    <dbReference type="NCBI Taxonomy" id="40148"/>
    <lineage>
        <taxon>Eukaryota</taxon>
        <taxon>Viridiplantae</taxon>
        <taxon>Streptophyta</taxon>
        <taxon>Embryophyta</taxon>
        <taxon>Tracheophyta</taxon>
        <taxon>Spermatophyta</taxon>
        <taxon>Magnoliopsida</taxon>
        <taxon>Liliopsida</taxon>
        <taxon>Poales</taxon>
        <taxon>Poaceae</taxon>
        <taxon>BOP clade</taxon>
        <taxon>Oryzoideae</taxon>
        <taxon>Oryzeae</taxon>
        <taxon>Oryzinae</taxon>
        <taxon>Oryza</taxon>
    </lineage>
</organism>
<dbReference type="Gramene" id="OGLUM03G25230.4">
    <property type="protein sequence ID" value="OGLUM03G25230.4"/>
    <property type="gene ID" value="OGLUM03G25230"/>
</dbReference>
<keyword evidence="9" id="KW-0255">Endonuclease</keyword>
<keyword evidence="13" id="KW-0460">Magnesium</keyword>
<feature type="domain" description="Helicase ATP-binding" evidence="25">
    <location>
        <begin position="41"/>
        <end position="222"/>
    </location>
</feature>
<comment type="subcellular location">
    <subcellularLocation>
        <location evidence="3">Nucleus</location>
    </subcellularLocation>
</comment>
<dbReference type="FunFam" id="3.40.50.300:FF:000705">
    <property type="entry name" value="Endoribonuclease dicer-like protein"/>
    <property type="match status" value="1"/>
</dbReference>
<keyword evidence="7" id="KW-0677">Repeat</keyword>
<comment type="function">
    <text evidence="19">Probably involved in the RNA silencing pathway. May cleave double-stranded RNA to produce short 21-24 nucleotides (nt) RNAs which target the selective destruction of complementary RNAs.</text>
</comment>
<dbReference type="EnsemblPlants" id="OGLUM03G25230.4">
    <property type="protein sequence ID" value="OGLUM03G25230.4"/>
    <property type="gene ID" value="OGLUM03G25230"/>
</dbReference>
<comment type="cofactor">
    <cofactor evidence="1">
        <name>Mn(2+)</name>
        <dbReference type="ChEBI" id="CHEBI:29035"/>
    </cofactor>
</comment>
<feature type="domain" description="Dicer dsRNA-binding fold" evidence="27">
    <location>
        <begin position="573"/>
        <end position="659"/>
    </location>
</feature>
<dbReference type="PANTHER" id="PTHR14950">
    <property type="entry name" value="DICER-RELATED"/>
    <property type="match status" value="1"/>
</dbReference>
<dbReference type="GO" id="GO:0046872">
    <property type="term" value="F:metal ion binding"/>
    <property type="evidence" value="ECO:0007669"/>
    <property type="project" value="UniProtKB-KW"/>
</dbReference>
<dbReference type="PROSITE" id="PS51194">
    <property type="entry name" value="HELICASE_CTER"/>
    <property type="match status" value="1"/>
</dbReference>
<evidence type="ECO:0000259" key="23">
    <source>
        <dbReference type="PROSITE" id="PS50142"/>
    </source>
</evidence>
<keyword evidence="14 20" id="KW-0694">RNA-binding</keyword>
<dbReference type="GO" id="GO:0003723">
    <property type="term" value="F:RNA binding"/>
    <property type="evidence" value="ECO:0007669"/>
    <property type="project" value="UniProtKB-UniRule"/>
</dbReference>
<evidence type="ECO:0000259" key="26">
    <source>
        <dbReference type="PROSITE" id="PS51194"/>
    </source>
</evidence>
<feature type="domain" description="PAZ" evidence="24">
    <location>
        <begin position="778"/>
        <end position="866"/>
    </location>
</feature>
<evidence type="ECO:0000259" key="25">
    <source>
        <dbReference type="PROSITE" id="PS51192"/>
    </source>
</evidence>
<evidence type="ECO:0000256" key="5">
    <source>
        <dbReference type="ARBA" id="ARBA00022722"/>
    </source>
</evidence>
<dbReference type="SMART" id="SM00949">
    <property type="entry name" value="PAZ"/>
    <property type="match status" value="1"/>
</dbReference>
<evidence type="ECO:0000256" key="17">
    <source>
        <dbReference type="ARBA" id="ARBA00023242"/>
    </source>
</evidence>
<dbReference type="GO" id="GO:0004386">
    <property type="term" value="F:helicase activity"/>
    <property type="evidence" value="ECO:0007669"/>
    <property type="project" value="UniProtKB-KW"/>
</dbReference>
<keyword evidence="15" id="KW-0943">RNA-mediated gene silencing</keyword>
<name>A0A0D9ZA06_9ORYZ</name>
<evidence type="ECO:0000259" key="22">
    <source>
        <dbReference type="PROSITE" id="PS50137"/>
    </source>
</evidence>
<dbReference type="FunFam" id="3.40.50.300:FF:000420">
    <property type="entry name" value="Endoribonuclease dicer-like 1"/>
    <property type="match status" value="1"/>
</dbReference>
<feature type="region of interest" description="Disordered" evidence="21">
    <location>
        <begin position="1"/>
        <end position="31"/>
    </location>
</feature>
<dbReference type="InterPro" id="IPR014720">
    <property type="entry name" value="dsRBD_dom"/>
</dbReference>
<dbReference type="Pfam" id="PF00271">
    <property type="entry name" value="Helicase_C"/>
    <property type="match status" value="1"/>
</dbReference>
<dbReference type="FunFam" id="3.30.160.380:FF:000001">
    <property type="entry name" value="Endoribonuclease dicer-like 1"/>
    <property type="match status" value="1"/>
</dbReference>
<evidence type="ECO:0000313" key="29">
    <source>
        <dbReference type="Proteomes" id="UP000026961"/>
    </source>
</evidence>
<protein>
    <submittedName>
        <fullName evidence="28">Uncharacterized protein</fullName>
    </submittedName>
</protein>
<dbReference type="CDD" id="cd18034">
    <property type="entry name" value="DEXHc_dicer"/>
    <property type="match status" value="1"/>
</dbReference>
<dbReference type="InterPro" id="IPR027417">
    <property type="entry name" value="P-loop_NTPase"/>
</dbReference>
<dbReference type="Gene3D" id="3.40.50.300">
    <property type="entry name" value="P-loop containing nucleotide triphosphate hydrolases"/>
    <property type="match status" value="2"/>
</dbReference>